<protein>
    <recommendedName>
        <fullName evidence="1">SnoaL-like domain-containing protein</fullName>
    </recommendedName>
</protein>
<dbReference type="EMBL" id="NGFP01000134">
    <property type="protein sequence ID" value="OUC93522.1"/>
    <property type="molecule type" value="Genomic_DNA"/>
</dbReference>
<proteinExistence type="predicted"/>
<dbReference type="Pfam" id="PF12680">
    <property type="entry name" value="SnoaL_2"/>
    <property type="match status" value="1"/>
</dbReference>
<dbReference type="InterPro" id="IPR032710">
    <property type="entry name" value="NTF2-like_dom_sf"/>
</dbReference>
<evidence type="ECO:0000259" key="1">
    <source>
        <dbReference type="Pfam" id="PF12680"/>
    </source>
</evidence>
<sequence>MSVLPCSVRPVDETSRTREVVRVYIDSAEQRDWPRLGDLLTEDMVYEMPQTRERIRGRSAFIQFNREYPGDWHLRVRRIVADGRHAAAWIDARVGTEHQDACVWFELSDDGLITRVVDYWPESYDPPSGREHLVERW</sequence>
<dbReference type="InterPro" id="IPR037401">
    <property type="entry name" value="SnoaL-like"/>
</dbReference>
<comment type="caution">
    <text evidence="2">The sequence shown here is derived from an EMBL/GenBank/DDBJ whole genome shotgun (WGS) entry which is preliminary data.</text>
</comment>
<feature type="domain" description="SnoaL-like" evidence="1">
    <location>
        <begin position="21"/>
        <end position="116"/>
    </location>
</feature>
<accession>A0A243RFL9</accession>
<gene>
    <name evidence="2" type="ORF">CA984_26085</name>
</gene>
<dbReference type="AlphaFoldDB" id="A0A243RFL9"/>
<dbReference type="SUPFAM" id="SSF54427">
    <property type="entry name" value="NTF2-like"/>
    <property type="match status" value="1"/>
</dbReference>
<dbReference type="Gene3D" id="3.10.450.50">
    <property type="match status" value="1"/>
</dbReference>
<organism evidence="2 3">
    <name type="scientific">Streptosporangium minutum</name>
    <dbReference type="NCBI Taxonomy" id="569862"/>
    <lineage>
        <taxon>Bacteria</taxon>
        <taxon>Bacillati</taxon>
        <taxon>Actinomycetota</taxon>
        <taxon>Actinomycetes</taxon>
        <taxon>Streptosporangiales</taxon>
        <taxon>Streptosporangiaceae</taxon>
        <taxon>Streptosporangium</taxon>
    </lineage>
</organism>
<evidence type="ECO:0000313" key="2">
    <source>
        <dbReference type="EMBL" id="OUC93522.1"/>
    </source>
</evidence>
<reference evidence="2 3" key="1">
    <citation type="submission" date="2017-05" db="EMBL/GenBank/DDBJ databases">
        <title>Biotechnological potential of actinobacteria isolated from South African environments.</title>
        <authorList>
            <person name="Le Roes-Hill M."/>
            <person name="Prins A."/>
            <person name="Durrell K.A."/>
        </authorList>
    </citation>
    <scope>NUCLEOTIDE SEQUENCE [LARGE SCALE GENOMIC DNA]</scope>
    <source>
        <strain evidence="2">M26</strain>
    </source>
</reference>
<name>A0A243RFL9_9ACTN</name>
<evidence type="ECO:0000313" key="3">
    <source>
        <dbReference type="Proteomes" id="UP000194761"/>
    </source>
</evidence>
<keyword evidence="3" id="KW-1185">Reference proteome</keyword>
<dbReference type="Proteomes" id="UP000194761">
    <property type="component" value="Unassembled WGS sequence"/>
</dbReference>